<dbReference type="EMBL" id="PQWO01000011">
    <property type="protein sequence ID" value="PZD72321.1"/>
    <property type="molecule type" value="Genomic_DNA"/>
</dbReference>
<dbReference type="GO" id="GO:0030435">
    <property type="term" value="P:sporulation resulting in formation of a cellular spore"/>
    <property type="evidence" value="ECO:0007669"/>
    <property type="project" value="InterPro"/>
</dbReference>
<evidence type="ECO:0000313" key="4">
    <source>
        <dbReference type="Proteomes" id="UP000248857"/>
    </source>
</evidence>
<dbReference type="InterPro" id="IPR013486">
    <property type="entry name" value="SpoIID/LytB"/>
</dbReference>
<feature type="domain" description="Sporulation stage II protein D amidase enhancer LytB N-terminal" evidence="2">
    <location>
        <begin position="225"/>
        <end position="314"/>
    </location>
</feature>
<proteinExistence type="predicted"/>
<dbReference type="Proteomes" id="UP000248857">
    <property type="component" value="Unassembled WGS sequence"/>
</dbReference>
<organism evidence="3 4">
    <name type="scientific">Acaryochloris thomasi RCC1774</name>
    <dbReference type="NCBI Taxonomy" id="1764569"/>
    <lineage>
        <taxon>Bacteria</taxon>
        <taxon>Bacillati</taxon>
        <taxon>Cyanobacteriota</taxon>
        <taxon>Cyanophyceae</taxon>
        <taxon>Acaryochloridales</taxon>
        <taxon>Acaryochloridaceae</taxon>
        <taxon>Acaryochloris</taxon>
        <taxon>Acaryochloris thomasi</taxon>
    </lineage>
</organism>
<keyword evidence="4" id="KW-1185">Reference proteome</keyword>
<dbReference type="NCBIfam" id="TIGR02669">
    <property type="entry name" value="SpoIID_LytB"/>
    <property type="match status" value="1"/>
</dbReference>
<dbReference type="PANTHER" id="PTHR30032">
    <property type="entry name" value="N-ACETYLMURAMOYL-L-ALANINE AMIDASE-RELATED"/>
    <property type="match status" value="1"/>
</dbReference>
<gene>
    <name evidence="3" type="primary">lytB_1</name>
    <name evidence="3" type="ORF">C1752_03908</name>
</gene>
<feature type="compositionally biased region" description="Low complexity" evidence="1">
    <location>
        <begin position="78"/>
        <end position="90"/>
    </location>
</feature>
<dbReference type="AlphaFoldDB" id="A0A2W1JTW0"/>
<dbReference type="Pfam" id="PF08486">
    <property type="entry name" value="SpoIID"/>
    <property type="match status" value="1"/>
</dbReference>
<feature type="region of interest" description="Disordered" evidence="1">
    <location>
        <begin position="77"/>
        <end position="129"/>
    </location>
</feature>
<dbReference type="GO" id="GO:0030288">
    <property type="term" value="C:outer membrane-bounded periplasmic space"/>
    <property type="evidence" value="ECO:0007669"/>
    <property type="project" value="TreeGrafter"/>
</dbReference>
<comment type="caution">
    <text evidence="3">The sequence shown here is derived from an EMBL/GenBank/DDBJ whole genome shotgun (WGS) entry which is preliminary data.</text>
</comment>
<dbReference type="PANTHER" id="PTHR30032:SF4">
    <property type="entry name" value="AMIDASE ENHANCER"/>
    <property type="match status" value="1"/>
</dbReference>
<evidence type="ECO:0000259" key="2">
    <source>
        <dbReference type="Pfam" id="PF08486"/>
    </source>
</evidence>
<evidence type="ECO:0000313" key="3">
    <source>
        <dbReference type="EMBL" id="PZD72321.1"/>
    </source>
</evidence>
<dbReference type="InterPro" id="IPR013693">
    <property type="entry name" value="SpoIID/LytB_N"/>
</dbReference>
<reference evidence="3 4" key="1">
    <citation type="journal article" date="2018" name="Sci. Rep.">
        <title>A novel species of the marine cyanobacterium Acaryochloris with a unique pigment content and lifestyle.</title>
        <authorList>
            <person name="Partensky F."/>
            <person name="Six C."/>
            <person name="Ratin M."/>
            <person name="Garczarek L."/>
            <person name="Vaulot D."/>
            <person name="Probert I."/>
            <person name="Calteau A."/>
            <person name="Gourvil P."/>
            <person name="Marie D."/>
            <person name="Grebert T."/>
            <person name="Bouchier C."/>
            <person name="Le Panse S."/>
            <person name="Gachenot M."/>
            <person name="Rodriguez F."/>
            <person name="Garrido J.L."/>
        </authorList>
    </citation>
    <scope>NUCLEOTIDE SEQUENCE [LARGE SCALE GENOMIC DNA]</scope>
    <source>
        <strain evidence="3 4">RCC1774</strain>
    </source>
</reference>
<sequence length="374" mass="40631">MHVRPPIPMQTLHSRNLGPALKQWLWSHRAIWLGVPLFFSSAASLHLAPLPEPITTVDQELLADLSVTAPPTLAWDLTVTPTDSSPVSSTQALPTDEPTRPQAEVVGHTSASSSPPAKPQSLSLSAQLTPPENLPAIPVRIGIARRTSQLQLSTSTSAFVMDAAGQQLAELSANTGVSVQPGSSGLIFGNLQLPDDVWIKTNADGFIAINGRWYRGSVQILQDRQRLVAVNHLDLETYLYSVVGAEMSPSWPMEALKAQAIAARSYALARISSNPASPFYDLGDTPRWQAYPGLKTEANRTHLAVDSTRGLLISHQGAVVESLYASTIHLVRKVHKGYGMSQNGARDLAQRQFDYQQILNHFYPGTTLTWLQAS</sequence>
<feature type="compositionally biased region" description="Low complexity" evidence="1">
    <location>
        <begin position="110"/>
        <end position="126"/>
    </location>
</feature>
<protein>
    <submittedName>
        <fullName evidence="3">Amidase enhancer</fullName>
    </submittedName>
</protein>
<dbReference type="InterPro" id="IPR051922">
    <property type="entry name" value="Bact_Sporulation_Assoc"/>
</dbReference>
<name>A0A2W1JTW0_9CYAN</name>
<accession>A0A2W1JTW0</accession>
<evidence type="ECO:0000256" key="1">
    <source>
        <dbReference type="SAM" id="MobiDB-lite"/>
    </source>
</evidence>